<dbReference type="AlphaFoldDB" id="A0A507C895"/>
<comment type="caution">
    <text evidence="8">The sequence shown here is derived from an EMBL/GenBank/DDBJ whole genome shotgun (WGS) entry which is preliminary data.</text>
</comment>
<feature type="compositionally biased region" description="Low complexity" evidence="6">
    <location>
        <begin position="192"/>
        <end position="205"/>
    </location>
</feature>
<dbReference type="InterPro" id="IPR051982">
    <property type="entry name" value="CiliaryAsmbly_MitoImport"/>
</dbReference>
<keyword evidence="2" id="KW-0963">Cytoplasm</keyword>
<evidence type="ECO:0000259" key="7">
    <source>
        <dbReference type="Pfam" id="PF13877"/>
    </source>
</evidence>
<feature type="repeat" description="TPR" evidence="5">
    <location>
        <begin position="312"/>
        <end position="345"/>
    </location>
</feature>
<evidence type="ECO:0000313" key="9">
    <source>
        <dbReference type="Proteomes" id="UP000319731"/>
    </source>
</evidence>
<evidence type="ECO:0000256" key="1">
    <source>
        <dbReference type="ARBA" id="ARBA00004496"/>
    </source>
</evidence>
<dbReference type="STRING" id="1806994.A0A507C895"/>
<keyword evidence="4 5" id="KW-0802">TPR repeat</keyword>
<dbReference type="GO" id="GO:0031072">
    <property type="term" value="F:heat shock protein binding"/>
    <property type="evidence" value="ECO:0007669"/>
    <property type="project" value="TreeGrafter"/>
</dbReference>
<dbReference type="SUPFAM" id="SSF48452">
    <property type="entry name" value="TPR-like"/>
    <property type="match status" value="1"/>
</dbReference>
<dbReference type="GO" id="GO:0005829">
    <property type="term" value="C:cytosol"/>
    <property type="evidence" value="ECO:0007669"/>
    <property type="project" value="TreeGrafter"/>
</dbReference>
<comment type="subcellular location">
    <subcellularLocation>
        <location evidence="1">Cytoplasm</location>
    </subcellularLocation>
</comment>
<organism evidence="8 9">
    <name type="scientific">Synchytrium microbalum</name>
    <dbReference type="NCBI Taxonomy" id="1806994"/>
    <lineage>
        <taxon>Eukaryota</taxon>
        <taxon>Fungi</taxon>
        <taxon>Fungi incertae sedis</taxon>
        <taxon>Chytridiomycota</taxon>
        <taxon>Chytridiomycota incertae sedis</taxon>
        <taxon>Chytridiomycetes</taxon>
        <taxon>Synchytriales</taxon>
        <taxon>Synchytriaceae</taxon>
        <taxon>Synchytrium</taxon>
    </lineage>
</organism>
<evidence type="ECO:0000313" key="8">
    <source>
        <dbReference type="EMBL" id="TPX34216.1"/>
    </source>
</evidence>
<dbReference type="InterPro" id="IPR025986">
    <property type="entry name" value="RPAP3-like_C"/>
</dbReference>
<dbReference type="InterPro" id="IPR011990">
    <property type="entry name" value="TPR-like_helical_dom_sf"/>
</dbReference>
<evidence type="ECO:0000256" key="4">
    <source>
        <dbReference type="ARBA" id="ARBA00022803"/>
    </source>
</evidence>
<dbReference type="RefSeq" id="XP_031025013.1">
    <property type="nucleotide sequence ID" value="XM_031169057.1"/>
</dbReference>
<dbReference type="PANTHER" id="PTHR45984:SF2">
    <property type="entry name" value="MITOCHONDRIAL IMPORT RECEPTOR SUBUNIT TOM34"/>
    <property type="match status" value="1"/>
</dbReference>
<keyword evidence="9" id="KW-1185">Reference proteome</keyword>
<dbReference type="Pfam" id="PF13181">
    <property type="entry name" value="TPR_8"/>
    <property type="match status" value="1"/>
</dbReference>
<name>A0A507C895_9FUNG</name>
<dbReference type="GO" id="GO:0005739">
    <property type="term" value="C:mitochondrion"/>
    <property type="evidence" value="ECO:0007669"/>
    <property type="project" value="TreeGrafter"/>
</dbReference>
<keyword evidence="3" id="KW-0677">Repeat</keyword>
<evidence type="ECO:0000256" key="3">
    <source>
        <dbReference type="ARBA" id="ARBA00022737"/>
    </source>
</evidence>
<accession>A0A507C895</accession>
<evidence type="ECO:0000256" key="2">
    <source>
        <dbReference type="ARBA" id="ARBA00022490"/>
    </source>
</evidence>
<feature type="domain" description="RNA-polymerase II-associated protein 3-like C-terminal" evidence="7">
    <location>
        <begin position="568"/>
        <end position="648"/>
    </location>
</feature>
<dbReference type="PANTHER" id="PTHR45984">
    <property type="entry name" value="RNA (RNA) POLYMERASE II ASSOCIATED PROTEIN HOMOLOG"/>
    <property type="match status" value="1"/>
</dbReference>
<dbReference type="SMART" id="SM00028">
    <property type="entry name" value="TPR"/>
    <property type="match status" value="3"/>
</dbReference>
<dbReference type="OrthoDB" id="629492at2759"/>
<sequence>MDDMNGLMDLLPARDSNSAHQQLAVPDFYDVEHLDYQYIEKCNDVNELMELYAVLKSGKEGIWEEMETVLLNRVRLLNPKRVSRLIPAVSATSIIPSNELDIWAIELRALDLKSNSFLPSKPTVAPVRNSAVIATHNTIKDKTSGSTVSNTNPKTSTVTTESRIKSSDYRAWDSYDVEGQVQKIDDDNEDNATASAGTETSTARGTIKKSAPAQITSSSVIENLSTNVTVPANLTAQEVEYYAEQEKIKGNECLKCGDVDESIIYYTRSLSILPKANVYTNRSLAYFKKKDYESAENDATAALALKSPEFTLKSYIRRGNARMKRGKYHDSYLDFQSALLLDPENKDAIKGRDEAARKYHDVEGDNARKLPGETTGKRRMMIVEVNDDDEEENADIVVETTEAVEVVEEIITPGAVALSSLRAPPSVATATTPATDTKKYAPVPNPKYAPHAPIPNPKFVPMPKVKEEEEEQIASKTTVPLRIPTMNIIAPRVSAMKDLDTAPVQNPKFVVSKKDDEDEWGDFVSSATKVEPLRYDSGVQVEDLNAVHDEKEMRQSWSFDLLPCQYAPPQTDYEFKSIWSTLRYDRPRLGSWLFSIPPANLPRLLSGDSLGSVLVDIVAVFRGRCSAEPLIVWEYIKWLRQVPHVKDAMQGAFDWAAYENLKVTFDKLDGFLHDSVVFSVTAGTSQQDVNDARRWFLGQRAINPL</sequence>
<dbReference type="GO" id="GO:0006626">
    <property type="term" value="P:protein targeting to mitochondrion"/>
    <property type="evidence" value="ECO:0007669"/>
    <property type="project" value="TreeGrafter"/>
</dbReference>
<dbReference type="EMBL" id="QEAO01000015">
    <property type="protein sequence ID" value="TPX34216.1"/>
    <property type="molecule type" value="Genomic_DNA"/>
</dbReference>
<feature type="region of interest" description="Disordered" evidence="6">
    <location>
        <begin position="184"/>
        <end position="209"/>
    </location>
</feature>
<dbReference type="GeneID" id="42004354"/>
<evidence type="ECO:0000256" key="6">
    <source>
        <dbReference type="SAM" id="MobiDB-lite"/>
    </source>
</evidence>
<reference evidence="8 9" key="1">
    <citation type="journal article" date="2019" name="Sci. Rep.">
        <title>Comparative genomics of chytrid fungi reveal insights into the obligate biotrophic and pathogenic lifestyle of Synchytrium endobioticum.</title>
        <authorList>
            <person name="van de Vossenberg B.T.L.H."/>
            <person name="Warris S."/>
            <person name="Nguyen H.D.T."/>
            <person name="van Gent-Pelzer M.P.E."/>
            <person name="Joly D.L."/>
            <person name="van de Geest H.C."/>
            <person name="Bonants P.J.M."/>
            <person name="Smith D.S."/>
            <person name="Levesque C.A."/>
            <person name="van der Lee T.A.J."/>
        </authorList>
    </citation>
    <scope>NUCLEOTIDE SEQUENCE [LARGE SCALE GENOMIC DNA]</scope>
    <source>
        <strain evidence="8 9">JEL517</strain>
    </source>
</reference>
<dbReference type="PROSITE" id="PS50005">
    <property type="entry name" value="TPR"/>
    <property type="match status" value="1"/>
</dbReference>
<dbReference type="Gene3D" id="1.25.40.10">
    <property type="entry name" value="Tetratricopeptide repeat domain"/>
    <property type="match status" value="1"/>
</dbReference>
<evidence type="ECO:0000256" key="5">
    <source>
        <dbReference type="PROSITE-ProRule" id="PRU00339"/>
    </source>
</evidence>
<dbReference type="InterPro" id="IPR019734">
    <property type="entry name" value="TPR_rpt"/>
</dbReference>
<dbReference type="Proteomes" id="UP000319731">
    <property type="component" value="Unassembled WGS sequence"/>
</dbReference>
<gene>
    <name evidence="8" type="ORF">SmJEL517_g03129</name>
</gene>
<protein>
    <recommendedName>
        <fullName evidence="7">RNA-polymerase II-associated protein 3-like C-terminal domain-containing protein</fullName>
    </recommendedName>
</protein>
<dbReference type="Pfam" id="PF13877">
    <property type="entry name" value="RPAP3_C"/>
    <property type="match status" value="1"/>
</dbReference>
<proteinExistence type="predicted"/>